<evidence type="ECO:0000259" key="10">
    <source>
        <dbReference type="SMART" id="SM00986"/>
    </source>
</evidence>
<dbReference type="FunFam" id="3.40.470.10:FF:000007">
    <property type="entry name" value="Uracil-DNA glycosylase"/>
    <property type="match status" value="1"/>
</dbReference>
<dbReference type="GO" id="GO:0005634">
    <property type="term" value="C:nucleus"/>
    <property type="evidence" value="ECO:0007669"/>
    <property type="project" value="UniProtKB-SubCell"/>
</dbReference>
<dbReference type="SMART" id="SM00987">
    <property type="entry name" value="UreE_C"/>
    <property type="match status" value="1"/>
</dbReference>
<organism evidence="11 12">
    <name type="scientific">Hyaloscypha bicolor E</name>
    <dbReference type="NCBI Taxonomy" id="1095630"/>
    <lineage>
        <taxon>Eukaryota</taxon>
        <taxon>Fungi</taxon>
        <taxon>Dikarya</taxon>
        <taxon>Ascomycota</taxon>
        <taxon>Pezizomycotina</taxon>
        <taxon>Leotiomycetes</taxon>
        <taxon>Helotiales</taxon>
        <taxon>Hyaloscyphaceae</taxon>
        <taxon>Hyaloscypha</taxon>
        <taxon>Hyaloscypha bicolor</taxon>
    </lineage>
</organism>
<dbReference type="Proteomes" id="UP000235371">
    <property type="component" value="Unassembled WGS sequence"/>
</dbReference>
<feature type="active site" description="Proton acceptor" evidence="7 8">
    <location>
        <position position="292"/>
    </location>
</feature>
<evidence type="ECO:0000313" key="11">
    <source>
        <dbReference type="EMBL" id="PMD61836.1"/>
    </source>
</evidence>
<evidence type="ECO:0000256" key="5">
    <source>
        <dbReference type="ARBA" id="ARBA00023204"/>
    </source>
</evidence>
<evidence type="ECO:0000256" key="3">
    <source>
        <dbReference type="ARBA" id="ARBA00022801"/>
    </source>
</evidence>
<dbReference type="NCBIfam" id="NF003588">
    <property type="entry name" value="PRK05254.1-1"/>
    <property type="match status" value="1"/>
</dbReference>
<feature type="domain" description="Uracil-DNA glycosylase-like" evidence="10">
    <location>
        <begin position="277"/>
        <end position="441"/>
    </location>
</feature>
<feature type="region of interest" description="Disordered" evidence="9">
    <location>
        <begin position="70"/>
        <end position="103"/>
    </location>
</feature>
<evidence type="ECO:0000256" key="8">
    <source>
        <dbReference type="PROSITE-ProRule" id="PRU10072"/>
    </source>
</evidence>
<dbReference type="NCBIfam" id="NF003592">
    <property type="entry name" value="PRK05254.1-5"/>
    <property type="match status" value="1"/>
</dbReference>
<dbReference type="GO" id="GO:0097510">
    <property type="term" value="P:base-excision repair, AP site formation via deaminated base removal"/>
    <property type="evidence" value="ECO:0007669"/>
    <property type="project" value="TreeGrafter"/>
</dbReference>
<feature type="compositionally biased region" description="Low complexity" evidence="9">
    <location>
        <begin position="73"/>
        <end position="82"/>
    </location>
</feature>
<gene>
    <name evidence="7" type="primary">UNG1</name>
    <name evidence="11" type="ORF">K444DRAFT_628834</name>
</gene>
<evidence type="ECO:0000256" key="9">
    <source>
        <dbReference type="SAM" id="MobiDB-lite"/>
    </source>
</evidence>
<name>A0A2J6TFP1_9HELO</name>
<dbReference type="PANTHER" id="PTHR11264:SF0">
    <property type="entry name" value="URACIL-DNA GLYCOSYLASE"/>
    <property type="match status" value="1"/>
</dbReference>
<evidence type="ECO:0000256" key="1">
    <source>
        <dbReference type="ARBA" id="ARBA00008184"/>
    </source>
</evidence>
<dbReference type="FunCoup" id="A0A2J6TFP1">
    <property type="interactions" value="321"/>
</dbReference>
<dbReference type="STRING" id="1095630.A0A2J6TFP1"/>
<proteinExistence type="inferred from homology"/>
<keyword evidence="3 7" id="KW-0378">Hydrolase</keyword>
<dbReference type="InParanoid" id="A0A2J6TFP1"/>
<dbReference type="NCBIfam" id="NF003589">
    <property type="entry name" value="PRK05254.1-2"/>
    <property type="match status" value="1"/>
</dbReference>
<dbReference type="PROSITE" id="PS00130">
    <property type="entry name" value="U_DNA_GLYCOSYLASE"/>
    <property type="match status" value="1"/>
</dbReference>
<dbReference type="CDD" id="cd10027">
    <property type="entry name" value="UDG-F1-like"/>
    <property type="match status" value="1"/>
</dbReference>
<keyword evidence="6 7" id="KW-0539">Nucleus</keyword>
<dbReference type="InterPro" id="IPR036895">
    <property type="entry name" value="Uracil-DNA_glycosylase-like_sf"/>
</dbReference>
<keyword evidence="4 7" id="KW-0496">Mitochondrion</keyword>
<evidence type="ECO:0000256" key="2">
    <source>
        <dbReference type="ARBA" id="ARBA00022763"/>
    </source>
</evidence>
<dbReference type="AlphaFoldDB" id="A0A2J6TFP1"/>
<dbReference type="EC" id="3.2.2.27" evidence="7"/>
<dbReference type="InterPro" id="IPR005122">
    <property type="entry name" value="Uracil-DNA_glycosylase-like"/>
</dbReference>
<dbReference type="PANTHER" id="PTHR11264">
    <property type="entry name" value="URACIL-DNA GLYCOSYLASE"/>
    <property type="match status" value="1"/>
</dbReference>
<comment type="catalytic activity">
    <reaction evidence="7">
        <text>Hydrolyzes single-stranded DNA or mismatched double-stranded DNA and polynucleotides, releasing free uracil.</text>
        <dbReference type="EC" id="3.2.2.27"/>
    </reaction>
</comment>
<feature type="region of interest" description="Disordered" evidence="9">
    <location>
        <begin position="127"/>
        <end position="179"/>
    </location>
</feature>
<feature type="compositionally biased region" description="Low complexity" evidence="9">
    <location>
        <begin position="169"/>
        <end position="179"/>
    </location>
</feature>
<keyword evidence="5 7" id="KW-0234">DNA repair</keyword>
<keyword evidence="2 7" id="KW-0227">DNA damage</keyword>
<evidence type="ECO:0000313" key="12">
    <source>
        <dbReference type="Proteomes" id="UP000235371"/>
    </source>
</evidence>
<feature type="compositionally biased region" description="Polar residues" evidence="9">
    <location>
        <begin position="155"/>
        <end position="168"/>
    </location>
</feature>
<dbReference type="HAMAP" id="MF_00148">
    <property type="entry name" value="UDG"/>
    <property type="match status" value="1"/>
</dbReference>
<comment type="subcellular location">
    <subcellularLocation>
        <location evidence="7">Mitochondrion</location>
    </subcellularLocation>
    <subcellularLocation>
        <location evidence="7">Nucleus</location>
    </subcellularLocation>
</comment>
<comment type="similarity">
    <text evidence="1 7">Belongs to the uracil-DNA glycosylase (UDG) superfamily. UNG family.</text>
</comment>
<reference evidence="11 12" key="1">
    <citation type="submission" date="2016-04" db="EMBL/GenBank/DDBJ databases">
        <title>A degradative enzymes factory behind the ericoid mycorrhizal symbiosis.</title>
        <authorList>
            <consortium name="DOE Joint Genome Institute"/>
            <person name="Martino E."/>
            <person name="Morin E."/>
            <person name="Grelet G."/>
            <person name="Kuo A."/>
            <person name="Kohler A."/>
            <person name="Daghino S."/>
            <person name="Barry K."/>
            <person name="Choi C."/>
            <person name="Cichocki N."/>
            <person name="Clum A."/>
            <person name="Copeland A."/>
            <person name="Hainaut M."/>
            <person name="Haridas S."/>
            <person name="Labutti K."/>
            <person name="Lindquist E."/>
            <person name="Lipzen A."/>
            <person name="Khouja H.-R."/>
            <person name="Murat C."/>
            <person name="Ohm R."/>
            <person name="Olson A."/>
            <person name="Spatafora J."/>
            <person name="Veneault-Fourrey C."/>
            <person name="Henrissat B."/>
            <person name="Grigoriev I."/>
            <person name="Martin F."/>
            <person name="Perotto S."/>
        </authorList>
    </citation>
    <scope>NUCLEOTIDE SEQUENCE [LARGE SCALE GENOMIC DNA]</scope>
    <source>
        <strain evidence="11 12">E</strain>
    </source>
</reference>
<dbReference type="GO" id="GO:0005739">
    <property type="term" value="C:mitochondrion"/>
    <property type="evidence" value="ECO:0007669"/>
    <property type="project" value="UniProtKB-SubCell"/>
</dbReference>
<evidence type="ECO:0000256" key="4">
    <source>
        <dbReference type="ARBA" id="ARBA00023128"/>
    </source>
</evidence>
<dbReference type="GO" id="GO:0004844">
    <property type="term" value="F:uracil DNA N-glycosylase activity"/>
    <property type="evidence" value="ECO:0007669"/>
    <property type="project" value="UniProtKB-UniRule"/>
</dbReference>
<comment type="function">
    <text evidence="7">Excises uracil residues from the DNA which can arise as a result of misincorporation of dUMP residues by DNA polymerase or due to deamination of cytosine.</text>
</comment>
<dbReference type="InterPro" id="IPR018085">
    <property type="entry name" value="Ura-DNA_Glyclase_AS"/>
</dbReference>
<keyword evidence="12" id="KW-1185">Reference proteome</keyword>
<evidence type="ECO:0000256" key="6">
    <source>
        <dbReference type="ARBA" id="ARBA00023242"/>
    </source>
</evidence>
<sequence length="464" mass="51486">MELGDERRKMKVGEVDEGCDVETNHHRKLQPSRLPLEVVKLAGLWLAGGSDPLTSRSLQALNAPRVKLNLEGSPTPTSSSSPILNSTQFKPQPNSIQTTTQHSSKLSLALLFRRPSHRIIMSLKRKASTLPTSGTDAKKPKANGSITSFFGPPKTVSTTQKPTGTGTNSVSSSPAPATPVSKFDKEAWVKKLTPEQKELLKLEIETLHESWLKELKEEIVSDSFLELKKFLKREAEGGKKVFPPMEDVYSWFVAASYLPLCHADGSKADWYCCNRSRHTPLNTVKAVILGQDPYHNHNQAHGLAFSVRPPTPAPPSLKNIYTCLKNDYPSFSPPPNKGGLLTPWADRGVLLLNTCLTVRAHEANSHANRGWEKFTQKVIEIVDKKRMGGVVFLAWGTPAGKRVSKVDKKRHCVLMSVHPSPLSASRGWFECQHFKKTNAWLKERYGEKGEIDWNLDVKPVVAGI</sequence>
<feature type="compositionally biased region" description="Polar residues" evidence="9">
    <location>
        <begin position="83"/>
        <end position="103"/>
    </location>
</feature>
<dbReference type="Pfam" id="PF03167">
    <property type="entry name" value="UDG"/>
    <property type="match status" value="1"/>
</dbReference>
<protein>
    <recommendedName>
        <fullName evidence="7">Uracil-DNA glycosylase</fullName>
        <shortName evidence="7">UDG</shortName>
        <ecNumber evidence="7">3.2.2.27</ecNumber>
    </recommendedName>
</protein>
<dbReference type="NCBIfam" id="TIGR00628">
    <property type="entry name" value="ung"/>
    <property type="match status" value="1"/>
</dbReference>
<dbReference type="SUPFAM" id="SSF52141">
    <property type="entry name" value="Uracil-DNA glycosylase-like"/>
    <property type="match status" value="1"/>
</dbReference>
<dbReference type="SMART" id="SM00986">
    <property type="entry name" value="UDG"/>
    <property type="match status" value="1"/>
</dbReference>
<dbReference type="Gene3D" id="3.40.470.10">
    <property type="entry name" value="Uracil-DNA glycosylase-like domain"/>
    <property type="match status" value="1"/>
</dbReference>
<accession>A0A2J6TFP1</accession>
<evidence type="ECO:0000256" key="7">
    <source>
        <dbReference type="HAMAP-Rule" id="MF_03166"/>
    </source>
</evidence>
<dbReference type="OrthoDB" id="10031947at2759"/>
<dbReference type="EMBL" id="KZ613786">
    <property type="protein sequence ID" value="PMD61836.1"/>
    <property type="molecule type" value="Genomic_DNA"/>
</dbReference>
<dbReference type="InterPro" id="IPR002043">
    <property type="entry name" value="UDG_fam1"/>
</dbReference>